<dbReference type="Proteomes" id="UP000325780">
    <property type="component" value="Unassembled WGS sequence"/>
</dbReference>
<keyword evidence="3" id="KW-0274">FAD</keyword>
<reference evidence="7 8" key="1">
    <citation type="submission" date="2019-04" db="EMBL/GenBank/DDBJ databases">
        <title>Friends and foes A comparative genomics study of 23 Aspergillus species from section Flavi.</title>
        <authorList>
            <consortium name="DOE Joint Genome Institute"/>
            <person name="Kjaerbolling I."/>
            <person name="Vesth T."/>
            <person name="Frisvad J.C."/>
            <person name="Nybo J.L."/>
            <person name="Theobald S."/>
            <person name="Kildgaard S."/>
            <person name="Isbrandt T."/>
            <person name="Kuo A."/>
            <person name="Sato A."/>
            <person name="Lyhne E.K."/>
            <person name="Kogle M.E."/>
            <person name="Wiebenga A."/>
            <person name="Kun R.S."/>
            <person name="Lubbers R.J."/>
            <person name="Makela M.R."/>
            <person name="Barry K."/>
            <person name="Chovatia M."/>
            <person name="Clum A."/>
            <person name="Daum C."/>
            <person name="Haridas S."/>
            <person name="He G."/>
            <person name="LaButti K."/>
            <person name="Lipzen A."/>
            <person name="Mondo S."/>
            <person name="Riley R."/>
            <person name="Salamov A."/>
            <person name="Simmons B.A."/>
            <person name="Magnuson J.K."/>
            <person name="Henrissat B."/>
            <person name="Mortensen U.H."/>
            <person name="Larsen T.O."/>
            <person name="Devries R.P."/>
            <person name="Grigoriev I.V."/>
            <person name="Machida M."/>
            <person name="Baker S.E."/>
            <person name="Andersen M.R."/>
        </authorList>
    </citation>
    <scope>NUCLEOTIDE SEQUENCE [LARGE SCALE GENOMIC DNA]</scope>
    <source>
        <strain evidence="7 8">IBT 18842</strain>
    </source>
</reference>
<comment type="similarity">
    <text evidence="1">Belongs to the oxygen-dependent FAD-linked oxidoreductase family.</text>
</comment>
<keyword evidence="8" id="KW-1185">Reference proteome</keyword>
<dbReference type="GO" id="GO:0071949">
    <property type="term" value="F:FAD binding"/>
    <property type="evidence" value="ECO:0007669"/>
    <property type="project" value="InterPro"/>
</dbReference>
<keyword evidence="4" id="KW-0560">Oxidoreductase</keyword>
<evidence type="ECO:0000313" key="8">
    <source>
        <dbReference type="Proteomes" id="UP000325780"/>
    </source>
</evidence>
<dbReference type="InterPro" id="IPR016169">
    <property type="entry name" value="FAD-bd_PCMH_sub2"/>
</dbReference>
<sequence length="510" mass="55490">MRFSLLAVLATALTVHAAPTTNEVNQFLQSINVNPSLISSADKEARGVALTCSVLAHYPGSNSSRVTTERDGSIYLQQAQSQWSATAYKHPSCIYTPSTPEEVSIAVRVATFSNTQFAVRSGGHSPLSGWANIDNKLLISLAGITDLEYDQTSETARVGFGNRWQDVYAYLSQFNRLVIGGRQGSVGIGLATGGGLSHLSNEYGWPSQNVLSYNIVLANATIVTASATENPDLYFAIKAGSNNFGIVTHITQRTVPLGKVWGGRILYSGNSSKAFMAAVAEYQQSGQFDNKTAILPYLGLNNDTIICTLAYMDEVERPDAFKPFYDIPAVQDETQMYDNFTALATIEVPSVVPRWTYMTTTILLDNQTYVDTIDIVSQSNAAIKQITGGSLVIMAQPISKSMVDASRAIGGDPMNVTPAAQMWFTLNIGWSLAADDEKVYQILTDAMARVEEYTKAHQVHDPFIFLNDAFSSQNPFAGYGEESYSRLRAASSAYDPRGVFQRLVPGGFKL</sequence>
<dbReference type="InterPro" id="IPR036318">
    <property type="entry name" value="FAD-bd_PCMH-like_sf"/>
</dbReference>
<dbReference type="SUPFAM" id="SSF56176">
    <property type="entry name" value="FAD-binding/transporter-associated domain-like"/>
    <property type="match status" value="1"/>
</dbReference>
<dbReference type="InterPro" id="IPR016166">
    <property type="entry name" value="FAD-bd_PCMH"/>
</dbReference>
<evidence type="ECO:0000256" key="2">
    <source>
        <dbReference type="ARBA" id="ARBA00022630"/>
    </source>
</evidence>
<dbReference type="PROSITE" id="PS51387">
    <property type="entry name" value="FAD_PCMH"/>
    <property type="match status" value="1"/>
</dbReference>
<dbReference type="Gene3D" id="3.30.465.10">
    <property type="match status" value="1"/>
</dbReference>
<dbReference type="GO" id="GO:0016491">
    <property type="term" value="F:oxidoreductase activity"/>
    <property type="evidence" value="ECO:0007669"/>
    <property type="project" value="UniProtKB-KW"/>
</dbReference>
<evidence type="ECO:0000313" key="7">
    <source>
        <dbReference type="EMBL" id="KAE8151805.1"/>
    </source>
</evidence>
<dbReference type="InterPro" id="IPR006094">
    <property type="entry name" value="Oxid_FAD_bind_N"/>
</dbReference>
<dbReference type="InterPro" id="IPR050416">
    <property type="entry name" value="FAD-linked_Oxidoreductase"/>
</dbReference>
<dbReference type="AlphaFoldDB" id="A0A5N6TZP5"/>
<evidence type="ECO:0000256" key="4">
    <source>
        <dbReference type="ARBA" id="ARBA00023002"/>
    </source>
</evidence>
<gene>
    <name evidence="7" type="ORF">BDV25DRAFT_138518</name>
</gene>
<feature type="domain" description="FAD-binding PCMH-type" evidence="6">
    <location>
        <begin position="87"/>
        <end position="257"/>
    </location>
</feature>
<protein>
    <submittedName>
        <fullName evidence="7">Bifunctional solanapyrone synthase</fullName>
    </submittedName>
</protein>
<organism evidence="7 8">
    <name type="scientific">Aspergillus avenaceus</name>
    <dbReference type="NCBI Taxonomy" id="36643"/>
    <lineage>
        <taxon>Eukaryota</taxon>
        <taxon>Fungi</taxon>
        <taxon>Dikarya</taxon>
        <taxon>Ascomycota</taxon>
        <taxon>Pezizomycotina</taxon>
        <taxon>Eurotiomycetes</taxon>
        <taxon>Eurotiomycetidae</taxon>
        <taxon>Eurotiales</taxon>
        <taxon>Aspergillaceae</taxon>
        <taxon>Aspergillus</taxon>
        <taxon>Aspergillus subgen. Circumdati</taxon>
    </lineage>
</organism>
<dbReference type="OrthoDB" id="2151789at2759"/>
<dbReference type="Pfam" id="PF01565">
    <property type="entry name" value="FAD_binding_4"/>
    <property type="match status" value="1"/>
</dbReference>
<dbReference type="PANTHER" id="PTHR42973">
    <property type="entry name" value="BINDING OXIDOREDUCTASE, PUTATIVE (AFU_ORTHOLOGUE AFUA_1G17690)-RELATED"/>
    <property type="match status" value="1"/>
</dbReference>
<dbReference type="EMBL" id="ML742064">
    <property type="protein sequence ID" value="KAE8151805.1"/>
    <property type="molecule type" value="Genomic_DNA"/>
</dbReference>
<evidence type="ECO:0000256" key="1">
    <source>
        <dbReference type="ARBA" id="ARBA00005466"/>
    </source>
</evidence>
<keyword evidence="2" id="KW-0285">Flavoprotein</keyword>
<feature type="signal peptide" evidence="5">
    <location>
        <begin position="1"/>
        <end position="17"/>
    </location>
</feature>
<evidence type="ECO:0000256" key="3">
    <source>
        <dbReference type="ARBA" id="ARBA00022827"/>
    </source>
</evidence>
<keyword evidence="5" id="KW-0732">Signal</keyword>
<proteinExistence type="inferred from homology"/>
<accession>A0A5N6TZP5</accession>
<name>A0A5N6TZP5_ASPAV</name>
<dbReference type="PANTHER" id="PTHR42973:SF13">
    <property type="entry name" value="FAD-BINDING PCMH-TYPE DOMAIN-CONTAINING PROTEIN"/>
    <property type="match status" value="1"/>
</dbReference>
<evidence type="ECO:0000259" key="6">
    <source>
        <dbReference type="PROSITE" id="PS51387"/>
    </source>
</evidence>
<feature type="chain" id="PRO_5025054490" evidence="5">
    <location>
        <begin position="18"/>
        <end position="510"/>
    </location>
</feature>
<evidence type="ECO:0000256" key="5">
    <source>
        <dbReference type="SAM" id="SignalP"/>
    </source>
</evidence>